<dbReference type="GO" id="GO:0030020">
    <property type="term" value="F:extracellular matrix structural constituent conferring tensile strength"/>
    <property type="evidence" value="ECO:0007669"/>
    <property type="project" value="TreeGrafter"/>
</dbReference>
<dbReference type="Pfam" id="PF01391">
    <property type="entry name" value="Collagen"/>
    <property type="match status" value="3"/>
</dbReference>
<dbReference type="Gene3D" id="1.20.5.320">
    <property type="entry name" value="6-Phosphogluconate Dehydrogenase, domain 3"/>
    <property type="match status" value="1"/>
</dbReference>
<proteinExistence type="predicted"/>
<evidence type="ECO:0000256" key="1">
    <source>
        <dbReference type="SAM" id="MobiDB-lite"/>
    </source>
</evidence>
<evidence type="ECO:0000259" key="2">
    <source>
        <dbReference type="Pfam" id="PF03906"/>
    </source>
</evidence>
<dbReference type="EMBL" id="WISR01000124">
    <property type="protein sequence ID" value="MQW33580.1"/>
    <property type="molecule type" value="Genomic_DNA"/>
</dbReference>
<dbReference type="PANTHER" id="PTHR24023:SF1095">
    <property type="entry name" value="EGF-LIKE DOMAIN-CONTAINING PROTEIN"/>
    <property type="match status" value="1"/>
</dbReference>
<dbReference type="InterPro" id="IPR005604">
    <property type="entry name" value="Phage_T7_tail_fibre-like_N"/>
</dbReference>
<feature type="domain" description="Bacteriophage T7 tail fibre protein-like N-terminal" evidence="2">
    <location>
        <begin position="1"/>
        <end position="110"/>
    </location>
</feature>
<feature type="compositionally biased region" description="Low complexity" evidence="1">
    <location>
        <begin position="518"/>
        <end position="558"/>
    </location>
</feature>
<protein>
    <recommendedName>
        <fullName evidence="2">Bacteriophage T7 tail fibre protein-like N-terminal domain-containing protein</fullName>
    </recommendedName>
</protein>
<dbReference type="Proteomes" id="UP000429484">
    <property type="component" value="Unassembled WGS sequence"/>
</dbReference>
<dbReference type="InterPro" id="IPR050149">
    <property type="entry name" value="Collagen_superfamily"/>
</dbReference>
<feature type="compositionally biased region" description="Low complexity" evidence="1">
    <location>
        <begin position="417"/>
        <end position="430"/>
    </location>
</feature>
<accession>A0AAW9TNE7</accession>
<evidence type="ECO:0000313" key="4">
    <source>
        <dbReference type="Proteomes" id="UP000429484"/>
    </source>
</evidence>
<feature type="compositionally biased region" description="Low complexity" evidence="1">
    <location>
        <begin position="240"/>
        <end position="255"/>
    </location>
</feature>
<dbReference type="GO" id="GO:0030198">
    <property type="term" value="P:extracellular matrix organization"/>
    <property type="evidence" value="ECO:0007669"/>
    <property type="project" value="TreeGrafter"/>
</dbReference>
<dbReference type="Gene3D" id="2.10.10.20">
    <property type="entry name" value="Carbohydrate-binding module superfamily 5/12"/>
    <property type="match status" value="1"/>
</dbReference>
<name>A0AAW9TNE7_RHIML</name>
<evidence type="ECO:0000313" key="3">
    <source>
        <dbReference type="EMBL" id="MQW33580.1"/>
    </source>
</evidence>
<dbReference type="InterPro" id="IPR008160">
    <property type="entry name" value="Collagen"/>
</dbReference>
<dbReference type="AlphaFoldDB" id="A0AAW9TNE7"/>
<feature type="region of interest" description="Disordered" evidence="1">
    <location>
        <begin position="151"/>
        <end position="275"/>
    </location>
</feature>
<feature type="compositionally biased region" description="Low complexity" evidence="1">
    <location>
        <begin position="396"/>
        <end position="409"/>
    </location>
</feature>
<feature type="region of interest" description="Disordered" evidence="1">
    <location>
        <begin position="396"/>
        <end position="469"/>
    </location>
</feature>
<reference evidence="3 4" key="1">
    <citation type="journal article" date="2013" name="Genome Biol.">
        <title>Comparative genomics of the core and accessory genomes of 48 Sinorhizobium strains comprising five genospecies.</title>
        <authorList>
            <person name="Sugawara M."/>
            <person name="Epstein B."/>
            <person name="Badgley B.D."/>
            <person name="Unno T."/>
            <person name="Xu L."/>
            <person name="Reese J."/>
            <person name="Gyaneshwar P."/>
            <person name="Denny R."/>
            <person name="Mudge J."/>
            <person name="Bharti A.K."/>
            <person name="Farmer A.D."/>
            <person name="May G.D."/>
            <person name="Woodward J.E."/>
            <person name="Medigue C."/>
            <person name="Vallenet D."/>
            <person name="Lajus A."/>
            <person name="Rouy Z."/>
            <person name="Martinez-Vaz B."/>
            <person name="Tiffin P."/>
            <person name="Young N.D."/>
            <person name="Sadowsky M.J."/>
        </authorList>
    </citation>
    <scope>NUCLEOTIDE SEQUENCE [LARGE SCALE GENOMIC DNA]</scope>
    <source>
        <strain evidence="3 4">N6B1</strain>
    </source>
</reference>
<sequence length="641" mass="64747">MAAVIHSFVVYTGDGSKKKFTFSFPYLSRDHIKVLVNGVETGAYSWTGSGEITLTTAPASGKFLTIKRVTPNATLLSQINDGSTLRSEDLNRQAQQAMYSAQEAADEATLATANTLAAPDSDAGRVLLKFPTIEDRANNVLGFDELGQFRPFTSADMPKGPPGDKGPTGEQGPLGPMGPTGPQGPIGPTGARGPEGPQGPAGIVGPQGAQGIPGIMGPQGSQGIVGPQGPQGMPGPTGPQGPQGAIGPVGIQGPQGPQGPEGPVGKSFDPDQSGPLADRAAYDAEPKNFSFIDTENGIVYWKLSNDIGAWSTGVMFGRGPQGLQGPQGPQGILGPVGPIGMNWTGDWSSVKAYVLRDAVYSATQGASYICVQAHTNKAVTDTAYWQLIANRGTQGIQGVQGPQGVVGPKGDTGNTGPQGIQGPQGVVGPKGDIGPTGATGGTGPQGPAGPTGPQGPTGPTGPQGTKGMKWEGAYSSATAYQVDDVVSYGGASYICIAAGTNRTPSGQPLYWSVVSAKGDTGPQGPAGPTGATGPQGPTGNTGATGATGPKGDTGATGPQGPKGDPGSFDIYTGSSTTATSFPVGHIIAVSVQDFFDLNALVTIRIGTSNDYYAYGSGAVLAGSWRSRGVTNANRQLFQRVS</sequence>
<feature type="compositionally biased region" description="Gly residues" evidence="1">
    <location>
        <begin position="437"/>
        <end position="446"/>
    </location>
</feature>
<dbReference type="Pfam" id="PF03906">
    <property type="entry name" value="Phage_T7_tail"/>
    <property type="match status" value="1"/>
</dbReference>
<dbReference type="GO" id="GO:0005615">
    <property type="term" value="C:extracellular space"/>
    <property type="evidence" value="ECO:0007669"/>
    <property type="project" value="TreeGrafter"/>
</dbReference>
<dbReference type="PANTHER" id="PTHR24023">
    <property type="entry name" value="COLLAGEN ALPHA"/>
    <property type="match status" value="1"/>
</dbReference>
<comment type="caution">
    <text evidence="3">The sequence shown here is derived from an EMBL/GenBank/DDBJ whole genome shotgun (WGS) entry which is preliminary data.</text>
</comment>
<dbReference type="GO" id="GO:0031012">
    <property type="term" value="C:extracellular matrix"/>
    <property type="evidence" value="ECO:0007669"/>
    <property type="project" value="TreeGrafter"/>
</dbReference>
<feature type="compositionally biased region" description="Low complexity" evidence="1">
    <location>
        <begin position="218"/>
        <end position="231"/>
    </location>
</feature>
<dbReference type="RefSeq" id="WP_153349688.1">
    <property type="nucleotide sequence ID" value="NZ_WISR01000124.1"/>
</dbReference>
<gene>
    <name evidence="3" type="ORF">GHK53_12410</name>
</gene>
<organism evidence="3 4">
    <name type="scientific">Rhizobium meliloti</name>
    <name type="common">Ensifer meliloti</name>
    <name type="synonym">Sinorhizobium meliloti</name>
    <dbReference type="NCBI Taxonomy" id="382"/>
    <lineage>
        <taxon>Bacteria</taxon>
        <taxon>Pseudomonadati</taxon>
        <taxon>Pseudomonadota</taxon>
        <taxon>Alphaproteobacteria</taxon>
        <taxon>Hyphomicrobiales</taxon>
        <taxon>Rhizobiaceae</taxon>
        <taxon>Sinorhizobium/Ensifer group</taxon>
        <taxon>Sinorhizobium</taxon>
    </lineage>
</organism>
<feature type="region of interest" description="Disordered" evidence="1">
    <location>
        <begin position="514"/>
        <end position="571"/>
    </location>
</feature>